<dbReference type="PANTHER" id="PTHR47691:SF3">
    <property type="entry name" value="HTH-TYPE TRANSCRIPTIONAL REGULATOR RV0890C-RELATED"/>
    <property type="match status" value="1"/>
</dbReference>
<feature type="domain" description="NB-ARC" evidence="2">
    <location>
        <begin position="118"/>
        <end position="269"/>
    </location>
</feature>
<dbReference type="InterPro" id="IPR027417">
    <property type="entry name" value="P-loop_NTPase"/>
</dbReference>
<feature type="repeat" description="TPR" evidence="1">
    <location>
        <begin position="525"/>
        <end position="558"/>
    </location>
</feature>
<evidence type="ECO:0000259" key="2">
    <source>
        <dbReference type="Pfam" id="PF00931"/>
    </source>
</evidence>
<dbReference type="SUPFAM" id="SSF47413">
    <property type="entry name" value="lambda repressor-like DNA-binding domains"/>
    <property type="match status" value="1"/>
</dbReference>
<dbReference type="InterPro" id="IPR019734">
    <property type="entry name" value="TPR_rpt"/>
</dbReference>
<sequence length="841" mass="90529">MSDPSTVHSRLGLATALRELKERAGLSFSALTQATGLKRATLAEAANPRGEHVPSWPTVRALVTACAPEADTEAWYRAWRRAARPGPARVPRQLPPPDPAFTGRARALSELDGLLRRRRIVVVSALIGGGGVGKTALALRWADTIAARFPDGQLYVDLQGFDTGEPLAPATVLGEFLLAFGEPEGAIPETLAGRQDRFRDLLADRRVLVLLDNAAGVEQVRALLPESDTCLVLVTSRDSLTGLIARDGAHRLDVEPMDEGEALDLLRRLLGAERTSDVDSARRIVDRCARLPLALRLAAGHAAERPGRSLAEIADELDPLETGVRPVFSWSYRHLPAGAARLFRLMGAHPGRHLDIAGLTALLGGPAEEHAGVLLAAHLLEEAGSAGFGMHDLLRVYAAELAAADAEREPALTRLFDHFAHTAAHAKDCFAPWDKPRSRAMPGDDRYAIVFTEPHAATAWTDRNLGELTAVAVHAAREGWPGHAMSLSSLLWRHFYQRCRWEDGLAVHSAAAEAAHRLDDTSGEGAAIFRVGDVHWRRGELDPARSFFERSLELKRDAGDRTGQAHALGALGFVALLAGRPREAVPLYLEALDLAIELGNEDTRGVNLLNLGEAHLLLGEYVPAHGRLQEAMTLYKATGHRDTGAWAHLTLSQLWGRLGETDRAARHARESRALAEGLGDKLLSARVTAQVGTLMVATGEAAKAVDHLRRALEEQRRIGDRAGEALTRRSLAAAHRRLGRGGEALAQALRSLEVLERTGNRGEEPESHNAIGLALSALGRDEEAVEHHRAALSGAEAAGLPAAQVVAARRLAVLSPSDVAECRARVEELASAAREARAVLL</sequence>
<dbReference type="Gene3D" id="1.25.40.10">
    <property type="entry name" value="Tetratricopeptide repeat domain"/>
    <property type="match status" value="2"/>
</dbReference>
<dbReference type="EMBL" id="BSTX01000001">
    <property type="protein sequence ID" value="GLZ77516.1"/>
    <property type="molecule type" value="Genomic_DNA"/>
</dbReference>
<dbReference type="Gene3D" id="3.40.50.300">
    <property type="entry name" value="P-loop containing nucleotide triphosphate hydrolases"/>
    <property type="match status" value="1"/>
</dbReference>
<evidence type="ECO:0000313" key="4">
    <source>
        <dbReference type="Proteomes" id="UP001165079"/>
    </source>
</evidence>
<dbReference type="InterPro" id="IPR010982">
    <property type="entry name" value="Lambda_DNA-bd_dom_sf"/>
</dbReference>
<dbReference type="PROSITE" id="PS50005">
    <property type="entry name" value="TPR"/>
    <property type="match status" value="1"/>
</dbReference>
<dbReference type="InterPro" id="IPR002182">
    <property type="entry name" value="NB-ARC"/>
</dbReference>
<protein>
    <recommendedName>
        <fullName evidence="2">NB-ARC domain-containing protein</fullName>
    </recommendedName>
</protein>
<evidence type="ECO:0000256" key="1">
    <source>
        <dbReference type="PROSITE-ProRule" id="PRU00339"/>
    </source>
</evidence>
<name>A0A9W6SMX2_9ACTN</name>
<dbReference type="SUPFAM" id="SSF48452">
    <property type="entry name" value="TPR-like"/>
    <property type="match status" value="2"/>
</dbReference>
<dbReference type="GO" id="GO:0043531">
    <property type="term" value="F:ADP binding"/>
    <property type="evidence" value="ECO:0007669"/>
    <property type="project" value="InterPro"/>
</dbReference>
<reference evidence="3" key="1">
    <citation type="submission" date="2023-03" db="EMBL/GenBank/DDBJ databases">
        <title>Actinorhabdospora filicis NBRC 111898.</title>
        <authorList>
            <person name="Ichikawa N."/>
            <person name="Sato H."/>
            <person name="Tonouchi N."/>
        </authorList>
    </citation>
    <scope>NUCLEOTIDE SEQUENCE</scope>
    <source>
        <strain evidence="3">NBRC 111898</strain>
    </source>
</reference>
<dbReference type="Proteomes" id="UP001165079">
    <property type="component" value="Unassembled WGS sequence"/>
</dbReference>
<organism evidence="3 4">
    <name type="scientific">Actinorhabdospora filicis</name>
    <dbReference type="NCBI Taxonomy" id="1785913"/>
    <lineage>
        <taxon>Bacteria</taxon>
        <taxon>Bacillati</taxon>
        <taxon>Actinomycetota</taxon>
        <taxon>Actinomycetes</taxon>
        <taxon>Micromonosporales</taxon>
        <taxon>Micromonosporaceae</taxon>
        <taxon>Actinorhabdospora</taxon>
    </lineage>
</organism>
<dbReference type="GO" id="GO:0003677">
    <property type="term" value="F:DNA binding"/>
    <property type="evidence" value="ECO:0007669"/>
    <property type="project" value="InterPro"/>
</dbReference>
<keyword evidence="1" id="KW-0802">TPR repeat</keyword>
<dbReference type="RefSeq" id="WP_285662617.1">
    <property type="nucleotide sequence ID" value="NZ_BSTX01000001.1"/>
</dbReference>
<dbReference type="AlphaFoldDB" id="A0A9W6SMX2"/>
<dbReference type="Pfam" id="PF13560">
    <property type="entry name" value="HTH_31"/>
    <property type="match status" value="1"/>
</dbReference>
<dbReference type="InterPro" id="IPR011990">
    <property type="entry name" value="TPR-like_helical_dom_sf"/>
</dbReference>
<accession>A0A9W6SMX2</accession>
<proteinExistence type="predicted"/>
<evidence type="ECO:0000313" key="3">
    <source>
        <dbReference type="EMBL" id="GLZ77516.1"/>
    </source>
</evidence>
<dbReference type="Pfam" id="PF00931">
    <property type="entry name" value="NB-ARC"/>
    <property type="match status" value="1"/>
</dbReference>
<dbReference type="Pfam" id="PF13424">
    <property type="entry name" value="TPR_12"/>
    <property type="match status" value="2"/>
</dbReference>
<comment type="caution">
    <text evidence="3">The sequence shown here is derived from an EMBL/GenBank/DDBJ whole genome shotgun (WGS) entry which is preliminary data.</text>
</comment>
<dbReference type="PRINTS" id="PR00364">
    <property type="entry name" value="DISEASERSIST"/>
</dbReference>
<dbReference type="PANTHER" id="PTHR47691">
    <property type="entry name" value="REGULATOR-RELATED"/>
    <property type="match status" value="1"/>
</dbReference>
<dbReference type="SUPFAM" id="SSF52540">
    <property type="entry name" value="P-loop containing nucleoside triphosphate hydrolases"/>
    <property type="match status" value="1"/>
</dbReference>
<gene>
    <name evidence="3" type="ORF">Afil01_23230</name>
</gene>
<dbReference type="SMART" id="SM00028">
    <property type="entry name" value="TPR"/>
    <property type="match status" value="6"/>
</dbReference>
<keyword evidence="4" id="KW-1185">Reference proteome</keyword>